<gene>
    <name evidence="3" type="ORF">OG549_09505</name>
</gene>
<dbReference type="InterPro" id="IPR028994">
    <property type="entry name" value="Integrin_alpha_N"/>
</dbReference>
<dbReference type="Gene3D" id="2.115.10.10">
    <property type="entry name" value="Tachylectin 2"/>
    <property type="match status" value="1"/>
</dbReference>
<name>A0AAU2V0K1_9ACTN</name>
<dbReference type="EMBL" id="CP108318">
    <property type="protein sequence ID" value="WTW60862.1"/>
    <property type="molecule type" value="Genomic_DNA"/>
</dbReference>
<feature type="signal peptide" evidence="2">
    <location>
        <begin position="1"/>
        <end position="32"/>
    </location>
</feature>
<protein>
    <submittedName>
        <fullName evidence="3">VCBS repeat-containing protein</fullName>
    </submittedName>
</protein>
<dbReference type="SUPFAM" id="SSF69318">
    <property type="entry name" value="Integrin alpha N-terminal domain"/>
    <property type="match status" value="1"/>
</dbReference>
<sequence>MAILSGRKGGRALSRIAVAAIAAALVGTTAGAASADSAPSADVVKVAQKFAQAQAKVNVKAKESGSASQRAFAAGNETPAAETFPLIAAEGSGQAYMYPPNGSGGFGDRADMGTGWQLWSQASQVDNNKDGVSDALYLLGTNSHLYYTPIEENPAVKDLGAGWDAYNLVFSPGNLAGAPADDLIARDKSGVLWLYTAKGDGSFTPPVKLGGGWGVMTKIAGRGDMNGDGKADIIAVDNAGTGWLYPGTGNWAAPFGNRVKLGAGWNTYNKLVGLGDLDFDGKADLVGRDASGGLWFYAGTGTTNGAPFKDRVKVGTGWNGMRLMF</sequence>
<evidence type="ECO:0000256" key="2">
    <source>
        <dbReference type="SAM" id="SignalP"/>
    </source>
</evidence>
<dbReference type="InterPro" id="IPR013517">
    <property type="entry name" value="FG-GAP"/>
</dbReference>
<keyword evidence="1 2" id="KW-0732">Signal</keyword>
<evidence type="ECO:0000256" key="1">
    <source>
        <dbReference type="ARBA" id="ARBA00022729"/>
    </source>
</evidence>
<dbReference type="AlphaFoldDB" id="A0AAU2V0K1"/>
<accession>A0AAU2V0K1</accession>
<evidence type="ECO:0000313" key="3">
    <source>
        <dbReference type="EMBL" id="WTW60862.1"/>
    </source>
</evidence>
<feature type="chain" id="PRO_5043838709" evidence="2">
    <location>
        <begin position="33"/>
        <end position="325"/>
    </location>
</feature>
<dbReference type="Pfam" id="PF13517">
    <property type="entry name" value="FG-GAP_3"/>
    <property type="match status" value="1"/>
</dbReference>
<reference evidence="3" key="1">
    <citation type="submission" date="2022-10" db="EMBL/GenBank/DDBJ databases">
        <title>The complete genomes of actinobacterial strains from the NBC collection.</title>
        <authorList>
            <person name="Joergensen T.S."/>
            <person name="Alvarez Arevalo M."/>
            <person name="Sterndorff E.B."/>
            <person name="Faurdal D."/>
            <person name="Vuksanovic O."/>
            <person name="Mourched A.-S."/>
            <person name="Charusanti P."/>
            <person name="Shaw S."/>
            <person name="Blin K."/>
            <person name="Weber T."/>
        </authorList>
    </citation>
    <scope>NUCLEOTIDE SEQUENCE</scope>
    <source>
        <strain evidence="3">NBC_00003</strain>
    </source>
</reference>
<proteinExistence type="predicted"/>
<organism evidence="3">
    <name type="scientific">Streptomyces sp. NBC_00003</name>
    <dbReference type="NCBI Taxonomy" id="2903608"/>
    <lineage>
        <taxon>Bacteria</taxon>
        <taxon>Bacillati</taxon>
        <taxon>Actinomycetota</taxon>
        <taxon>Actinomycetes</taxon>
        <taxon>Kitasatosporales</taxon>
        <taxon>Streptomycetaceae</taxon>
        <taxon>Streptomyces</taxon>
    </lineage>
</organism>